<dbReference type="OrthoDB" id="428437at2759"/>
<evidence type="ECO:0000256" key="1">
    <source>
        <dbReference type="ARBA" id="ARBA00022837"/>
    </source>
</evidence>
<feature type="non-terminal residue" evidence="3">
    <location>
        <position position="1"/>
    </location>
</feature>
<feature type="domain" description="EF-hand" evidence="2">
    <location>
        <begin position="66"/>
        <end position="101"/>
    </location>
</feature>
<dbReference type="AlphaFoldDB" id="A0A812VMD7"/>
<reference evidence="3" key="1">
    <citation type="submission" date="2021-02" db="EMBL/GenBank/DDBJ databases">
        <authorList>
            <person name="Dougan E. K."/>
            <person name="Rhodes N."/>
            <person name="Thang M."/>
            <person name="Chan C."/>
        </authorList>
    </citation>
    <scope>NUCLEOTIDE SEQUENCE</scope>
</reference>
<dbReference type="SUPFAM" id="SSF47473">
    <property type="entry name" value="EF-hand"/>
    <property type="match status" value="1"/>
</dbReference>
<sequence>SAIESAEKDHELNLQSVSAEKEKYFRAVRRLFTTLDQNSDGGITKNEFEQAWDNPVLQTVFDALEISASDAWQLFTELDQDGSGEVDVDEFLEGCMMLKGPARSIDVVRIKK</sequence>
<dbReference type="Proteomes" id="UP000649617">
    <property type="component" value="Unassembled WGS sequence"/>
</dbReference>
<dbReference type="SMART" id="SM00054">
    <property type="entry name" value="EFh"/>
    <property type="match status" value="2"/>
</dbReference>
<dbReference type="PROSITE" id="PS50222">
    <property type="entry name" value="EF_HAND_2"/>
    <property type="match status" value="1"/>
</dbReference>
<protein>
    <submittedName>
        <fullName evidence="3">CATSPER1 protein</fullName>
    </submittedName>
</protein>
<feature type="non-terminal residue" evidence="3">
    <location>
        <position position="112"/>
    </location>
</feature>
<comment type="caution">
    <text evidence="3">The sequence shown here is derived from an EMBL/GenBank/DDBJ whole genome shotgun (WGS) entry which is preliminary data.</text>
</comment>
<dbReference type="GO" id="GO:0005509">
    <property type="term" value="F:calcium ion binding"/>
    <property type="evidence" value="ECO:0007669"/>
    <property type="project" value="InterPro"/>
</dbReference>
<evidence type="ECO:0000313" key="3">
    <source>
        <dbReference type="EMBL" id="CAE7630852.1"/>
    </source>
</evidence>
<gene>
    <name evidence="3" type="primary">CATSPER1</name>
    <name evidence="3" type="ORF">SPIL2461_LOCUS16546</name>
</gene>
<dbReference type="Pfam" id="PF13499">
    <property type="entry name" value="EF-hand_7"/>
    <property type="match status" value="1"/>
</dbReference>
<proteinExistence type="predicted"/>
<dbReference type="EMBL" id="CAJNIZ010042656">
    <property type="protein sequence ID" value="CAE7630852.1"/>
    <property type="molecule type" value="Genomic_DNA"/>
</dbReference>
<name>A0A812VMD7_SYMPI</name>
<organism evidence="3 4">
    <name type="scientific">Symbiodinium pilosum</name>
    <name type="common">Dinoflagellate</name>
    <dbReference type="NCBI Taxonomy" id="2952"/>
    <lineage>
        <taxon>Eukaryota</taxon>
        <taxon>Sar</taxon>
        <taxon>Alveolata</taxon>
        <taxon>Dinophyceae</taxon>
        <taxon>Suessiales</taxon>
        <taxon>Symbiodiniaceae</taxon>
        <taxon>Symbiodinium</taxon>
    </lineage>
</organism>
<keyword evidence="4" id="KW-1185">Reference proteome</keyword>
<dbReference type="InterPro" id="IPR011992">
    <property type="entry name" value="EF-hand-dom_pair"/>
</dbReference>
<evidence type="ECO:0000313" key="4">
    <source>
        <dbReference type="Proteomes" id="UP000649617"/>
    </source>
</evidence>
<dbReference type="Gene3D" id="1.10.238.10">
    <property type="entry name" value="EF-hand"/>
    <property type="match status" value="1"/>
</dbReference>
<evidence type="ECO:0000259" key="2">
    <source>
        <dbReference type="PROSITE" id="PS50222"/>
    </source>
</evidence>
<dbReference type="InterPro" id="IPR002048">
    <property type="entry name" value="EF_hand_dom"/>
</dbReference>
<dbReference type="PROSITE" id="PS00018">
    <property type="entry name" value="EF_HAND_1"/>
    <property type="match status" value="1"/>
</dbReference>
<dbReference type="InterPro" id="IPR018247">
    <property type="entry name" value="EF_Hand_1_Ca_BS"/>
</dbReference>
<accession>A0A812VMD7</accession>
<keyword evidence="1" id="KW-0106">Calcium</keyword>